<evidence type="ECO:0000313" key="1">
    <source>
        <dbReference type="EMBL" id="KAI5405514.1"/>
    </source>
</evidence>
<gene>
    <name evidence="1" type="ORF">KIW84_052341</name>
</gene>
<dbReference type="EMBL" id="JAMSHJ010000005">
    <property type="protein sequence ID" value="KAI5405514.1"/>
    <property type="molecule type" value="Genomic_DNA"/>
</dbReference>
<evidence type="ECO:0000313" key="2">
    <source>
        <dbReference type="Proteomes" id="UP001058974"/>
    </source>
</evidence>
<name>A0A9D4WPP8_PEA</name>
<dbReference type="AlphaFoldDB" id="A0A9D4WPP8"/>
<dbReference type="Gramene" id="Psat05G0234100-T1">
    <property type="protein sequence ID" value="KAI5405514.1"/>
    <property type="gene ID" value="KIW84_052341"/>
</dbReference>
<comment type="caution">
    <text evidence="1">The sequence shown here is derived from an EMBL/GenBank/DDBJ whole genome shotgun (WGS) entry which is preliminary data.</text>
</comment>
<accession>A0A9D4WPP8</accession>
<sequence>MQTGDVVLTFKLRRYMLASPKMITKEKEDFIEGNPGKPNGLCRGVSVRMIFDGDVDRSMTIPITYMLVQDRVEYHCRTSTDIQPNDIVQTELSSDDYDGSENATTFRKDTCTALVFFRSRQHTSIDFGNNRTDFKTLQIYETMQKGNRRTVDKDGDVVTSANLSDNSWRFYDNNNIFVRAIPFLF</sequence>
<dbReference type="Proteomes" id="UP001058974">
    <property type="component" value="Chromosome 5"/>
</dbReference>
<proteinExistence type="predicted"/>
<protein>
    <submittedName>
        <fullName evidence="1">Uncharacterized protein</fullName>
    </submittedName>
</protein>
<organism evidence="1 2">
    <name type="scientific">Pisum sativum</name>
    <name type="common">Garden pea</name>
    <name type="synonym">Lathyrus oleraceus</name>
    <dbReference type="NCBI Taxonomy" id="3888"/>
    <lineage>
        <taxon>Eukaryota</taxon>
        <taxon>Viridiplantae</taxon>
        <taxon>Streptophyta</taxon>
        <taxon>Embryophyta</taxon>
        <taxon>Tracheophyta</taxon>
        <taxon>Spermatophyta</taxon>
        <taxon>Magnoliopsida</taxon>
        <taxon>eudicotyledons</taxon>
        <taxon>Gunneridae</taxon>
        <taxon>Pentapetalae</taxon>
        <taxon>rosids</taxon>
        <taxon>fabids</taxon>
        <taxon>Fabales</taxon>
        <taxon>Fabaceae</taxon>
        <taxon>Papilionoideae</taxon>
        <taxon>50 kb inversion clade</taxon>
        <taxon>NPAAA clade</taxon>
        <taxon>Hologalegina</taxon>
        <taxon>IRL clade</taxon>
        <taxon>Fabeae</taxon>
        <taxon>Lathyrus</taxon>
    </lineage>
</organism>
<keyword evidence="2" id="KW-1185">Reference proteome</keyword>
<reference evidence="1 2" key="1">
    <citation type="journal article" date="2022" name="Nat. Genet.">
        <title>Improved pea reference genome and pan-genome highlight genomic features and evolutionary characteristics.</title>
        <authorList>
            <person name="Yang T."/>
            <person name="Liu R."/>
            <person name="Luo Y."/>
            <person name="Hu S."/>
            <person name="Wang D."/>
            <person name="Wang C."/>
            <person name="Pandey M.K."/>
            <person name="Ge S."/>
            <person name="Xu Q."/>
            <person name="Li N."/>
            <person name="Li G."/>
            <person name="Huang Y."/>
            <person name="Saxena R.K."/>
            <person name="Ji Y."/>
            <person name="Li M."/>
            <person name="Yan X."/>
            <person name="He Y."/>
            <person name="Liu Y."/>
            <person name="Wang X."/>
            <person name="Xiang C."/>
            <person name="Varshney R.K."/>
            <person name="Ding H."/>
            <person name="Gao S."/>
            <person name="Zong X."/>
        </authorList>
    </citation>
    <scope>NUCLEOTIDE SEQUENCE [LARGE SCALE GENOMIC DNA]</scope>
    <source>
        <strain evidence="1 2">cv. Zhongwan 6</strain>
    </source>
</reference>